<dbReference type="Proteomes" id="UP000635565">
    <property type="component" value="Unassembled WGS sequence"/>
</dbReference>
<reference evidence="3 4" key="1">
    <citation type="journal article" date="2021" name="Int. J. Syst. Evol. Microbiol.">
        <title>Reticulibacter mediterranei gen. nov., sp. nov., within the new family Reticulibacteraceae fam. nov., and Ktedonospora formicarum gen. nov., sp. nov., Ktedonobacter robiniae sp. nov., Dictyobacter formicarum sp. nov. and Dictyobacter arantiisoli sp. nov., belonging to the class Ktedonobacteria.</title>
        <authorList>
            <person name="Yabe S."/>
            <person name="Zheng Y."/>
            <person name="Wang C.M."/>
            <person name="Sakai Y."/>
            <person name="Abe K."/>
            <person name="Yokota A."/>
            <person name="Donadio S."/>
            <person name="Cavaletti L."/>
            <person name="Monciardini P."/>
        </authorList>
    </citation>
    <scope>NUCLEOTIDE SEQUENCE [LARGE SCALE GENOMIC DNA]</scope>
    <source>
        <strain evidence="3 4">SOSP1-9</strain>
    </source>
</reference>
<protein>
    <recommendedName>
        <fullName evidence="5">Nitroreductase family deazaflavin-dependent oxidoreductase</fullName>
    </recommendedName>
</protein>
<evidence type="ECO:0000313" key="3">
    <source>
        <dbReference type="EMBL" id="GHO88449.1"/>
    </source>
</evidence>
<dbReference type="RefSeq" id="WP_201366034.1">
    <property type="nucleotide sequence ID" value="NZ_BNJJ01000024.1"/>
</dbReference>
<sequence length="136" mass="15157">MNPWQERNEGVIKEFRSNGGQVEGWAPLILLTTTGAKTGQQRIIPLMYVPDGDRILAVASKGGNPKHPEWYLNILAHPEVTVEVGTEKFNTTAKVLTGAEREKAFARAADVFPPYAEYQKKTSREIPIIALERPTK</sequence>
<dbReference type="PANTHER" id="PTHR39428">
    <property type="entry name" value="F420H(2)-DEPENDENT QUINONE REDUCTASE RV1261C"/>
    <property type="match status" value="1"/>
</dbReference>
<comment type="catalytic activity">
    <reaction evidence="2">
        <text>oxidized coenzyme F420-(gamma-L-Glu)(n) + a quinol + H(+) = reduced coenzyme F420-(gamma-L-Glu)(n) + a quinone</text>
        <dbReference type="Rhea" id="RHEA:39663"/>
        <dbReference type="Rhea" id="RHEA-COMP:12939"/>
        <dbReference type="Rhea" id="RHEA-COMP:14378"/>
        <dbReference type="ChEBI" id="CHEBI:15378"/>
        <dbReference type="ChEBI" id="CHEBI:24646"/>
        <dbReference type="ChEBI" id="CHEBI:132124"/>
        <dbReference type="ChEBI" id="CHEBI:133980"/>
        <dbReference type="ChEBI" id="CHEBI:139511"/>
    </reaction>
</comment>
<dbReference type="Gene3D" id="2.30.110.10">
    <property type="entry name" value="Electron Transport, Fmn-binding Protein, Chain A"/>
    <property type="match status" value="1"/>
</dbReference>
<dbReference type="Pfam" id="PF04075">
    <property type="entry name" value="F420H2_quin_red"/>
    <property type="match status" value="1"/>
</dbReference>
<evidence type="ECO:0000256" key="2">
    <source>
        <dbReference type="ARBA" id="ARBA00049106"/>
    </source>
</evidence>
<evidence type="ECO:0000256" key="1">
    <source>
        <dbReference type="ARBA" id="ARBA00008710"/>
    </source>
</evidence>
<dbReference type="InterPro" id="IPR012349">
    <property type="entry name" value="Split_barrel_FMN-bd"/>
</dbReference>
<keyword evidence="4" id="KW-1185">Reference proteome</keyword>
<dbReference type="InterPro" id="IPR004378">
    <property type="entry name" value="F420H2_quin_Rdtase"/>
</dbReference>
<organism evidence="3 4">
    <name type="scientific">Dictyobacter formicarum</name>
    <dbReference type="NCBI Taxonomy" id="2778368"/>
    <lineage>
        <taxon>Bacteria</taxon>
        <taxon>Bacillati</taxon>
        <taxon>Chloroflexota</taxon>
        <taxon>Ktedonobacteria</taxon>
        <taxon>Ktedonobacterales</taxon>
        <taxon>Dictyobacteraceae</taxon>
        <taxon>Dictyobacter</taxon>
    </lineage>
</organism>
<gene>
    <name evidence="3" type="ORF">KSZ_64550</name>
</gene>
<dbReference type="EMBL" id="BNJJ01000024">
    <property type="protein sequence ID" value="GHO88449.1"/>
    <property type="molecule type" value="Genomic_DNA"/>
</dbReference>
<comment type="caution">
    <text evidence="3">The sequence shown here is derived from an EMBL/GenBank/DDBJ whole genome shotgun (WGS) entry which is preliminary data.</text>
</comment>
<proteinExistence type="inferred from homology"/>
<dbReference type="SUPFAM" id="SSF50475">
    <property type="entry name" value="FMN-binding split barrel"/>
    <property type="match status" value="1"/>
</dbReference>
<name>A0ABQ3VRX9_9CHLR</name>
<evidence type="ECO:0008006" key="5">
    <source>
        <dbReference type="Google" id="ProtNLM"/>
    </source>
</evidence>
<accession>A0ABQ3VRX9</accession>
<dbReference type="PANTHER" id="PTHR39428:SF1">
    <property type="entry name" value="F420H(2)-DEPENDENT QUINONE REDUCTASE RV1261C"/>
    <property type="match status" value="1"/>
</dbReference>
<comment type="similarity">
    <text evidence="1">Belongs to the F420H(2)-dependent quinone reductase family.</text>
</comment>
<dbReference type="NCBIfam" id="TIGR00026">
    <property type="entry name" value="hi_GC_TIGR00026"/>
    <property type="match status" value="1"/>
</dbReference>
<evidence type="ECO:0000313" key="4">
    <source>
        <dbReference type="Proteomes" id="UP000635565"/>
    </source>
</evidence>